<evidence type="ECO:0000313" key="2">
    <source>
        <dbReference type="Proteomes" id="UP000501690"/>
    </source>
</evidence>
<dbReference type="Proteomes" id="UP000501690">
    <property type="component" value="Linkage Group LG5"/>
</dbReference>
<dbReference type="AlphaFoldDB" id="A0A4D6LYG8"/>
<keyword evidence="2" id="KW-1185">Reference proteome</keyword>
<reference evidence="1 2" key="1">
    <citation type="submission" date="2019-04" db="EMBL/GenBank/DDBJ databases">
        <title>An improved genome assembly and genetic linkage map for asparagus bean, Vigna unguiculata ssp. sesquipedialis.</title>
        <authorList>
            <person name="Xia Q."/>
            <person name="Zhang R."/>
            <person name="Dong Y."/>
        </authorList>
    </citation>
    <scope>NUCLEOTIDE SEQUENCE [LARGE SCALE GENOMIC DNA]</scope>
    <source>
        <tissue evidence="1">Leaf</tissue>
    </source>
</reference>
<sequence length="259" mass="29016">MWQSSTFKISQPEQAMCHNPPLTKLTSQILPRHHLLHLTHETLTLIFSSPSITMAAATLTGSKFSDHRATIFLHTSTCNASSNHVLRSELVTTTTSETTLTNVHRLNLHHSSSSATAYHRITLHSRIHSISTPSRAHSESALHRASPFEPPCVSHHSFCIYTRTRRRNAYTNLQPENAATSLHGAIITTIFAKPAMAAPQFQPPWKHRNFLLSATVAANTADQIRCQHHHSFDADLKHHQPPLQIKPDANRNVPPFLWS</sequence>
<evidence type="ECO:0000313" key="1">
    <source>
        <dbReference type="EMBL" id="QCD93580.1"/>
    </source>
</evidence>
<protein>
    <submittedName>
        <fullName evidence="1">Uncharacterized protein</fullName>
    </submittedName>
</protein>
<dbReference type="EMBL" id="CP039349">
    <property type="protein sequence ID" value="QCD93580.1"/>
    <property type="molecule type" value="Genomic_DNA"/>
</dbReference>
<proteinExistence type="predicted"/>
<gene>
    <name evidence="1" type="ORF">DEO72_LG5g1655</name>
</gene>
<organism evidence="1 2">
    <name type="scientific">Vigna unguiculata</name>
    <name type="common">Cowpea</name>
    <dbReference type="NCBI Taxonomy" id="3917"/>
    <lineage>
        <taxon>Eukaryota</taxon>
        <taxon>Viridiplantae</taxon>
        <taxon>Streptophyta</taxon>
        <taxon>Embryophyta</taxon>
        <taxon>Tracheophyta</taxon>
        <taxon>Spermatophyta</taxon>
        <taxon>Magnoliopsida</taxon>
        <taxon>eudicotyledons</taxon>
        <taxon>Gunneridae</taxon>
        <taxon>Pentapetalae</taxon>
        <taxon>rosids</taxon>
        <taxon>fabids</taxon>
        <taxon>Fabales</taxon>
        <taxon>Fabaceae</taxon>
        <taxon>Papilionoideae</taxon>
        <taxon>50 kb inversion clade</taxon>
        <taxon>NPAAA clade</taxon>
        <taxon>indigoferoid/millettioid clade</taxon>
        <taxon>Phaseoleae</taxon>
        <taxon>Vigna</taxon>
    </lineage>
</organism>
<accession>A0A4D6LYG8</accession>
<name>A0A4D6LYG8_VIGUN</name>